<sequence>MAQPRLHPVDRPEVPPRPITERLRSQLVYFRSASDAPGVPPLGPDEFWIAREEVDRALEEGVILLVSPLDSENFTEVELSEEQEALLEWLRRHQIQHLRVSG</sequence>
<protein>
    <submittedName>
        <fullName evidence="1">Uncharacterized protein</fullName>
    </submittedName>
</protein>
<accession>A0A518H5P5</accession>
<dbReference type="EMBL" id="CP036426">
    <property type="protein sequence ID" value="QDV36159.1"/>
    <property type="molecule type" value="Genomic_DNA"/>
</dbReference>
<dbReference type="AlphaFoldDB" id="A0A518H5P5"/>
<dbReference type="RefSeq" id="WP_145272247.1">
    <property type="nucleotide sequence ID" value="NZ_CP036426.1"/>
</dbReference>
<evidence type="ECO:0000313" key="1">
    <source>
        <dbReference type="EMBL" id="QDV36159.1"/>
    </source>
</evidence>
<proteinExistence type="predicted"/>
<name>A0A518H5P5_9BACT</name>
<gene>
    <name evidence="1" type="ORF">ElP_40730</name>
</gene>
<dbReference type="OrthoDB" id="214301at2"/>
<dbReference type="KEGG" id="tpla:ElP_40730"/>
<evidence type="ECO:0000313" key="2">
    <source>
        <dbReference type="Proteomes" id="UP000317835"/>
    </source>
</evidence>
<keyword evidence="2" id="KW-1185">Reference proteome</keyword>
<reference evidence="1 2" key="1">
    <citation type="submission" date="2019-02" db="EMBL/GenBank/DDBJ databases">
        <title>Deep-cultivation of Planctomycetes and their phenomic and genomic characterization uncovers novel biology.</title>
        <authorList>
            <person name="Wiegand S."/>
            <person name="Jogler M."/>
            <person name="Boedeker C."/>
            <person name="Pinto D."/>
            <person name="Vollmers J."/>
            <person name="Rivas-Marin E."/>
            <person name="Kohn T."/>
            <person name="Peeters S.H."/>
            <person name="Heuer A."/>
            <person name="Rast P."/>
            <person name="Oberbeckmann S."/>
            <person name="Bunk B."/>
            <person name="Jeske O."/>
            <person name="Meyerdierks A."/>
            <person name="Storesund J.E."/>
            <person name="Kallscheuer N."/>
            <person name="Luecker S."/>
            <person name="Lage O.M."/>
            <person name="Pohl T."/>
            <person name="Merkel B.J."/>
            <person name="Hornburger P."/>
            <person name="Mueller R.-W."/>
            <person name="Bruemmer F."/>
            <person name="Labrenz M."/>
            <person name="Spormann A.M."/>
            <person name="Op den Camp H."/>
            <person name="Overmann J."/>
            <person name="Amann R."/>
            <person name="Jetten M.S.M."/>
            <person name="Mascher T."/>
            <person name="Medema M.H."/>
            <person name="Devos D.P."/>
            <person name="Kaster A.-K."/>
            <person name="Ovreas L."/>
            <person name="Rohde M."/>
            <person name="Galperin M.Y."/>
            <person name="Jogler C."/>
        </authorList>
    </citation>
    <scope>NUCLEOTIDE SEQUENCE [LARGE SCALE GENOMIC DNA]</scope>
    <source>
        <strain evidence="1 2">ElP</strain>
    </source>
</reference>
<organism evidence="1 2">
    <name type="scientific">Tautonia plasticadhaerens</name>
    <dbReference type="NCBI Taxonomy" id="2527974"/>
    <lineage>
        <taxon>Bacteria</taxon>
        <taxon>Pseudomonadati</taxon>
        <taxon>Planctomycetota</taxon>
        <taxon>Planctomycetia</taxon>
        <taxon>Isosphaerales</taxon>
        <taxon>Isosphaeraceae</taxon>
        <taxon>Tautonia</taxon>
    </lineage>
</organism>
<dbReference type="Proteomes" id="UP000317835">
    <property type="component" value="Chromosome"/>
</dbReference>